<proteinExistence type="predicted"/>
<reference evidence="1" key="1">
    <citation type="submission" date="2019-08" db="EMBL/GenBank/DDBJ databases">
        <authorList>
            <person name="Kucharzyk K."/>
            <person name="Murdoch R.W."/>
            <person name="Higgins S."/>
            <person name="Loffler F."/>
        </authorList>
    </citation>
    <scope>NUCLEOTIDE SEQUENCE</scope>
</reference>
<organism evidence="1">
    <name type="scientific">bioreactor metagenome</name>
    <dbReference type="NCBI Taxonomy" id="1076179"/>
    <lineage>
        <taxon>unclassified sequences</taxon>
        <taxon>metagenomes</taxon>
        <taxon>ecological metagenomes</taxon>
    </lineage>
</organism>
<sequence>MLNAEPQLRQADVLLDFDILVLERPPETFHFSIVQATAPAIHADLNVSASKFVNELRTGKLAALIGIEYLRSSECADRHLQRFHAMKRIHRVDYVIRHDFSAEQVHDADHESPMTGDSGIGDVRRPYLIRAVDFELAQEIWELLMFRVRLRGVEARARINRSQAQRFLQTPNSFVVDLAAASFQLRRQPGNAVKRGILINVHDFVLGLFV</sequence>
<dbReference type="EMBL" id="VSSQ01032587">
    <property type="protein sequence ID" value="MPM83896.1"/>
    <property type="molecule type" value="Genomic_DNA"/>
</dbReference>
<dbReference type="AntiFam" id="ANF00009">
    <property type="entry name" value="Shadow ORF (opposite transposase protein)"/>
</dbReference>
<gene>
    <name evidence="1" type="ORF">SDC9_130966</name>
</gene>
<protein>
    <submittedName>
        <fullName evidence="1">Uncharacterized protein</fullName>
    </submittedName>
</protein>
<dbReference type="AlphaFoldDB" id="A0A645D3E9"/>
<accession>A0A645D3E9</accession>
<name>A0A645D3E9_9ZZZZ</name>
<evidence type="ECO:0000313" key="1">
    <source>
        <dbReference type="EMBL" id="MPM83896.1"/>
    </source>
</evidence>
<comment type="caution">
    <text evidence="1">The sequence shown here is derived from an EMBL/GenBank/DDBJ whole genome shotgun (WGS) entry which is preliminary data.</text>
</comment>